<accession>A0A699TH66</accession>
<dbReference type="InterPro" id="IPR043128">
    <property type="entry name" value="Rev_trsase/Diguanyl_cyclase"/>
</dbReference>
<feature type="non-terminal residue" evidence="1">
    <location>
        <position position="1"/>
    </location>
</feature>
<reference evidence="1" key="1">
    <citation type="journal article" date="2019" name="Sci. Rep.">
        <title>Draft genome of Tanacetum cinerariifolium, the natural source of mosquito coil.</title>
        <authorList>
            <person name="Yamashiro T."/>
            <person name="Shiraishi A."/>
            <person name="Satake H."/>
            <person name="Nakayama K."/>
        </authorList>
    </citation>
    <scope>NUCLEOTIDE SEQUENCE</scope>
</reference>
<name>A0A699TH66_TANCI</name>
<protein>
    <submittedName>
        <fullName evidence="1">Nucleotide-binding alpha-beta plait domain-containing protein</fullName>
    </submittedName>
</protein>
<dbReference type="Gene3D" id="3.30.70.270">
    <property type="match status" value="1"/>
</dbReference>
<sequence length="180" mass="20557">IRNRYPLPRIDDLFDQLQGAMHFSKRVFSLNSGQVIPSIALLQNEEEEDDVSVEDNHGGIHSDQEINNCNNESDVEEVPETCFNVPEGQKGNPSKDPFGIYPLLNKDKNIREHKINEEESSLKHPPGFTPVGNLNEGHLDGVVQRRLMKRLRGMITRLCVLLVVKKTMDQLTKCQTQWVR</sequence>
<gene>
    <name evidence="1" type="ORF">Tci_880608</name>
</gene>
<proteinExistence type="predicted"/>
<feature type="non-terminal residue" evidence="1">
    <location>
        <position position="180"/>
    </location>
</feature>
<organism evidence="1">
    <name type="scientific">Tanacetum cinerariifolium</name>
    <name type="common">Dalmatian daisy</name>
    <name type="synonym">Chrysanthemum cinerariifolium</name>
    <dbReference type="NCBI Taxonomy" id="118510"/>
    <lineage>
        <taxon>Eukaryota</taxon>
        <taxon>Viridiplantae</taxon>
        <taxon>Streptophyta</taxon>
        <taxon>Embryophyta</taxon>
        <taxon>Tracheophyta</taxon>
        <taxon>Spermatophyta</taxon>
        <taxon>Magnoliopsida</taxon>
        <taxon>eudicotyledons</taxon>
        <taxon>Gunneridae</taxon>
        <taxon>Pentapetalae</taxon>
        <taxon>asterids</taxon>
        <taxon>campanulids</taxon>
        <taxon>Asterales</taxon>
        <taxon>Asteraceae</taxon>
        <taxon>Asteroideae</taxon>
        <taxon>Anthemideae</taxon>
        <taxon>Anthemidinae</taxon>
        <taxon>Tanacetum</taxon>
    </lineage>
</organism>
<evidence type="ECO:0000313" key="1">
    <source>
        <dbReference type="EMBL" id="GFD08639.1"/>
    </source>
</evidence>
<comment type="caution">
    <text evidence="1">The sequence shown here is derived from an EMBL/GenBank/DDBJ whole genome shotgun (WGS) entry which is preliminary data.</text>
</comment>
<dbReference type="EMBL" id="BKCJ011239886">
    <property type="protein sequence ID" value="GFD08639.1"/>
    <property type="molecule type" value="Genomic_DNA"/>
</dbReference>
<dbReference type="AlphaFoldDB" id="A0A699TH66"/>